<evidence type="ECO:0000313" key="2">
    <source>
        <dbReference type="Proteomes" id="UP000183656"/>
    </source>
</evidence>
<name>A0A1I7KTA6_9BURK</name>
<dbReference type="Proteomes" id="UP000183656">
    <property type="component" value="Unassembled WGS sequence"/>
</dbReference>
<dbReference type="AlphaFoldDB" id="A0A1I7KTA6"/>
<dbReference type="EMBL" id="FPBX01000071">
    <property type="protein sequence ID" value="SFV00655.1"/>
    <property type="molecule type" value="Genomic_DNA"/>
</dbReference>
<evidence type="ECO:0000313" key="1">
    <source>
        <dbReference type="EMBL" id="SFV00655.1"/>
    </source>
</evidence>
<sequence length="83" mass="9110">MVCMNTDSASNANPNNERLRSLVTGAGLTQPAALVLFNREIKVRPLSESTWKGYFCTPGTARYRGFAPELLAHAEKVFGPLQK</sequence>
<organism evidence="1 2">
    <name type="scientific">Paenacidovorax caeni</name>
    <dbReference type="NCBI Taxonomy" id="343013"/>
    <lineage>
        <taxon>Bacteria</taxon>
        <taxon>Pseudomonadati</taxon>
        <taxon>Pseudomonadota</taxon>
        <taxon>Betaproteobacteria</taxon>
        <taxon>Burkholderiales</taxon>
        <taxon>Comamonadaceae</taxon>
        <taxon>Paenacidovorax</taxon>
    </lineage>
</organism>
<proteinExistence type="predicted"/>
<keyword evidence="2" id="KW-1185">Reference proteome</keyword>
<reference evidence="1 2" key="1">
    <citation type="submission" date="2016-10" db="EMBL/GenBank/DDBJ databases">
        <authorList>
            <person name="de Groot N.N."/>
        </authorList>
    </citation>
    <scope>NUCLEOTIDE SEQUENCE [LARGE SCALE GENOMIC DNA]</scope>
    <source>
        <strain evidence="1 2">R-24608</strain>
    </source>
</reference>
<gene>
    <name evidence="1" type="ORF">SAMN04489707_10713</name>
</gene>
<dbReference type="STRING" id="343013.SAMN04489707_10713"/>
<protein>
    <submittedName>
        <fullName evidence="1">Uncharacterized protein</fullName>
    </submittedName>
</protein>
<accession>A0A1I7KTA6</accession>